<evidence type="ECO:0000259" key="10">
    <source>
        <dbReference type="Pfam" id="PF21088"/>
    </source>
</evidence>
<dbReference type="EMBL" id="FOGQ01000004">
    <property type="protein sequence ID" value="SER86109.1"/>
    <property type="molecule type" value="Genomic_DNA"/>
</dbReference>
<keyword evidence="3" id="KW-1003">Cell membrane</keyword>
<dbReference type="Proteomes" id="UP000198929">
    <property type="component" value="Unassembled WGS sequence"/>
</dbReference>
<dbReference type="SUPFAM" id="SSF50182">
    <property type="entry name" value="Sm-like ribonucleoproteins"/>
    <property type="match status" value="1"/>
</dbReference>
<proteinExistence type="inferred from homology"/>
<dbReference type="FunFam" id="2.30.30.60:FF:000001">
    <property type="entry name" value="MscS Mechanosensitive ion channel"/>
    <property type="match status" value="1"/>
</dbReference>
<accession>A0A1H9SP60</accession>
<dbReference type="InterPro" id="IPR011066">
    <property type="entry name" value="MscS_channel_C_sf"/>
</dbReference>
<keyword evidence="5 7" id="KW-1133">Transmembrane helix</keyword>
<sequence>MHGYTGRVMKGDTLIKYLSKEESTPVPTSVDDAIESVESWWQDPVTREWVVERPLKILLILLVAAFVHWILVRLINRAARHNIENQGKAFPTLFRGTDDELTVQEKAQEERRKQRVKTLASVGRSAVAIIVWVWATLAVLDQIGVNIGPLIASAGVVGVAIGFGAQSLVKDFLSGIFMLLEDQYGVGDNIEVNGISGDVEEVTLRITTVRDIDGTLWYVRNGEMLQVGNFTATYSVARVQIPVALSADPDEVADIILASAQRAVDDDDWKGLVLDAPVLNGVTEFAVDHMSYRVSVKTLPGKQWAVQRQLNRRILDDLQDADVPLPYPNGRFHLPASKEE</sequence>
<evidence type="ECO:0000256" key="3">
    <source>
        <dbReference type="ARBA" id="ARBA00022475"/>
    </source>
</evidence>
<dbReference type="Pfam" id="PF21088">
    <property type="entry name" value="MS_channel_1st"/>
    <property type="match status" value="1"/>
</dbReference>
<evidence type="ECO:0000259" key="8">
    <source>
        <dbReference type="Pfam" id="PF00924"/>
    </source>
</evidence>
<dbReference type="AlphaFoldDB" id="A0A1H9SP60"/>
<dbReference type="InterPro" id="IPR011014">
    <property type="entry name" value="MscS_channel_TM-2"/>
</dbReference>
<evidence type="ECO:0000259" key="9">
    <source>
        <dbReference type="Pfam" id="PF21082"/>
    </source>
</evidence>
<dbReference type="InterPro" id="IPR045276">
    <property type="entry name" value="YbiO_bact"/>
</dbReference>
<dbReference type="Gene3D" id="3.30.70.100">
    <property type="match status" value="1"/>
</dbReference>
<dbReference type="InterPro" id="IPR010920">
    <property type="entry name" value="LSM_dom_sf"/>
</dbReference>
<evidence type="ECO:0000256" key="5">
    <source>
        <dbReference type="ARBA" id="ARBA00022989"/>
    </source>
</evidence>
<evidence type="ECO:0000256" key="4">
    <source>
        <dbReference type="ARBA" id="ARBA00022692"/>
    </source>
</evidence>
<comment type="similarity">
    <text evidence="2">Belongs to the MscS (TC 1.A.23) family.</text>
</comment>
<dbReference type="InterPro" id="IPR049142">
    <property type="entry name" value="MS_channel_1st"/>
</dbReference>
<evidence type="ECO:0000256" key="7">
    <source>
        <dbReference type="SAM" id="Phobius"/>
    </source>
</evidence>
<feature type="domain" description="Mechanosensitive ion channel MscS C-terminal" evidence="9">
    <location>
        <begin position="238"/>
        <end position="322"/>
    </location>
</feature>
<feature type="domain" description="Mechanosensitive ion channel transmembrane helices 2/3" evidence="10">
    <location>
        <begin position="127"/>
        <end position="166"/>
    </location>
</feature>
<dbReference type="Pfam" id="PF21082">
    <property type="entry name" value="MS_channel_3rd"/>
    <property type="match status" value="1"/>
</dbReference>
<evidence type="ECO:0000313" key="11">
    <source>
        <dbReference type="EMBL" id="SER86109.1"/>
    </source>
</evidence>
<dbReference type="GO" id="GO:0008381">
    <property type="term" value="F:mechanosensitive monoatomic ion channel activity"/>
    <property type="evidence" value="ECO:0007669"/>
    <property type="project" value="InterPro"/>
</dbReference>
<reference evidence="12" key="1">
    <citation type="submission" date="2016-10" db="EMBL/GenBank/DDBJ databases">
        <authorList>
            <person name="Varghese N."/>
            <person name="Submissions S."/>
        </authorList>
    </citation>
    <scope>NUCLEOTIDE SEQUENCE [LARGE SCALE GENOMIC DNA]</scope>
    <source>
        <strain evidence="12">DSM 20524</strain>
    </source>
</reference>
<dbReference type="PANTHER" id="PTHR30460:SF0">
    <property type="entry name" value="MODERATE CONDUCTANCE MECHANOSENSITIVE CHANNEL YBIO"/>
    <property type="match status" value="1"/>
</dbReference>
<gene>
    <name evidence="11" type="ORF">SAMN05661109_01182</name>
</gene>
<dbReference type="PANTHER" id="PTHR30460">
    <property type="entry name" value="MODERATE CONDUCTANCE MECHANOSENSITIVE CHANNEL YBIO"/>
    <property type="match status" value="1"/>
</dbReference>
<dbReference type="Pfam" id="PF00924">
    <property type="entry name" value="MS_channel_2nd"/>
    <property type="match status" value="1"/>
</dbReference>
<feature type="transmembrane region" description="Helical" evidence="7">
    <location>
        <begin position="57"/>
        <end position="75"/>
    </location>
</feature>
<evidence type="ECO:0000256" key="1">
    <source>
        <dbReference type="ARBA" id="ARBA00004651"/>
    </source>
</evidence>
<dbReference type="SUPFAM" id="SSF82689">
    <property type="entry name" value="Mechanosensitive channel protein MscS (YggB), C-terminal domain"/>
    <property type="match status" value="1"/>
</dbReference>
<dbReference type="Gene3D" id="1.10.287.1260">
    <property type="match status" value="1"/>
</dbReference>
<dbReference type="FunFam" id="1.10.287.1260:FF:000005">
    <property type="entry name" value="Mechanosensitive ion channel family protein"/>
    <property type="match status" value="1"/>
</dbReference>
<organism evidence="11 12">
    <name type="scientific">Corynebacterium cystitidis DSM 20524</name>
    <dbReference type="NCBI Taxonomy" id="1121357"/>
    <lineage>
        <taxon>Bacteria</taxon>
        <taxon>Bacillati</taxon>
        <taxon>Actinomycetota</taxon>
        <taxon>Actinomycetes</taxon>
        <taxon>Mycobacteriales</taxon>
        <taxon>Corynebacteriaceae</taxon>
        <taxon>Corynebacterium</taxon>
    </lineage>
</organism>
<dbReference type="GO" id="GO:0005886">
    <property type="term" value="C:plasma membrane"/>
    <property type="evidence" value="ECO:0007669"/>
    <property type="project" value="UniProtKB-SubCell"/>
</dbReference>
<comment type="subcellular location">
    <subcellularLocation>
        <location evidence="1">Cell membrane</location>
        <topology evidence="1">Multi-pass membrane protein</topology>
    </subcellularLocation>
</comment>
<feature type="domain" description="Mechanosensitive ion channel MscS" evidence="8">
    <location>
        <begin position="168"/>
        <end position="231"/>
    </location>
</feature>
<keyword evidence="6 7" id="KW-0472">Membrane</keyword>
<dbReference type="STRING" id="1121357.SAMN05661109_01182"/>
<evidence type="ECO:0000256" key="2">
    <source>
        <dbReference type="ARBA" id="ARBA00008017"/>
    </source>
</evidence>
<name>A0A1H9SP60_9CORY</name>
<keyword evidence="12" id="KW-1185">Reference proteome</keyword>
<dbReference type="InterPro" id="IPR023408">
    <property type="entry name" value="MscS_beta-dom_sf"/>
</dbReference>
<feature type="transmembrane region" description="Helical" evidence="7">
    <location>
        <begin position="147"/>
        <end position="169"/>
    </location>
</feature>
<dbReference type="SUPFAM" id="SSF82861">
    <property type="entry name" value="Mechanosensitive channel protein MscS (YggB), transmembrane region"/>
    <property type="match status" value="1"/>
</dbReference>
<protein>
    <submittedName>
        <fullName evidence="11">Small conductance mechanosensitive channel</fullName>
    </submittedName>
</protein>
<dbReference type="InterPro" id="IPR006685">
    <property type="entry name" value="MscS_channel_2nd"/>
</dbReference>
<keyword evidence="4 7" id="KW-0812">Transmembrane</keyword>
<dbReference type="Gene3D" id="2.30.30.60">
    <property type="match status" value="1"/>
</dbReference>
<feature type="transmembrane region" description="Helical" evidence="7">
    <location>
        <begin position="116"/>
        <end position="135"/>
    </location>
</feature>
<evidence type="ECO:0000256" key="6">
    <source>
        <dbReference type="ARBA" id="ARBA00023136"/>
    </source>
</evidence>
<evidence type="ECO:0000313" key="12">
    <source>
        <dbReference type="Proteomes" id="UP000198929"/>
    </source>
</evidence>
<dbReference type="InterPro" id="IPR049278">
    <property type="entry name" value="MS_channel_C"/>
</dbReference>